<evidence type="ECO:0000256" key="1">
    <source>
        <dbReference type="SAM" id="MobiDB-lite"/>
    </source>
</evidence>
<feature type="transmembrane region" description="Helical" evidence="2">
    <location>
        <begin position="123"/>
        <end position="146"/>
    </location>
</feature>
<evidence type="ECO:0000259" key="3">
    <source>
        <dbReference type="Pfam" id="PF20152"/>
    </source>
</evidence>
<accession>B0DFR2</accession>
<proteinExistence type="predicted"/>
<feature type="transmembrane region" description="Helical" evidence="2">
    <location>
        <begin position="93"/>
        <end position="111"/>
    </location>
</feature>
<dbReference type="Pfam" id="PF20152">
    <property type="entry name" value="DUF6534"/>
    <property type="match status" value="1"/>
</dbReference>
<feature type="compositionally biased region" description="Low complexity" evidence="1">
    <location>
        <begin position="284"/>
        <end position="294"/>
    </location>
</feature>
<sequence length="349" mass="38155">MADATPVPQIVLNDTLGAAFIGVVVSGCLFGVSCVQAWYYFVHQSDRWPLKALVSCVMLTDTIHQGLIMHSIYTYTITNWGNVAILGELVPTLLVEVAFNGLTTFLVQCFLAMRIWRLSDRNVWLIVIVVLLILGEFGVNIAYTIISQVTHFLTCSIVVTSMHRLRFKTVVQLEHLQPLSLSSNALAAVGDLVIAASLCTLLHRSRTGFHRSDTIITKLIVFSINTGLLTSLCALASLVSTLAGPTTFYYITFFFCIGRLYTNSLLATLNARKKIRELSDDVQSSGNNISLSSLGKDRKVSSGRQQQNISIMIETKKEFGTGSGNNVETGLDVKVGSGYVGAEPEYESA</sequence>
<feature type="transmembrane region" description="Helical" evidence="2">
    <location>
        <begin position="185"/>
        <end position="203"/>
    </location>
</feature>
<feature type="transmembrane region" description="Helical" evidence="2">
    <location>
        <begin position="215"/>
        <end position="242"/>
    </location>
</feature>
<evidence type="ECO:0000313" key="5">
    <source>
        <dbReference type="Proteomes" id="UP000001194"/>
    </source>
</evidence>
<dbReference type="InterPro" id="IPR045339">
    <property type="entry name" value="DUF6534"/>
</dbReference>
<dbReference type="RefSeq" id="XP_001882877.1">
    <property type="nucleotide sequence ID" value="XM_001882842.1"/>
</dbReference>
<feature type="region of interest" description="Disordered" evidence="1">
    <location>
        <begin position="283"/>
        <end position="305"/>
    </location>
</feature>
<dbReference type="PANTHER" id="PTHR40465:SF1">
    <property type="entry name" value="DUF6534 DOMAIN-CONTAINING PROTEIN"/>
    <property type="match status" value="1"/>
</dbReference>
<dbReference type="GeneID" id="6078389"/>
<organism evidence="5">
    <name type="scientific">Laccaria bicolor (strain S238N-H82 / ATCC MYA-4686)</name>
    <name type="common">Bicoloured deceiver</name>
    <name type="synonym">Laccaria laccata var. bicolor</name>
    <dbReference type="NCBI Taxonomy" id="486041"/>
    <lineage>
        <taxon>Eukaryota</taxon>
        <taxon>Fungi</taxon>
        <taxon>Dikarya</taxon>
        <taxon>Basidiomycota</taxon>
        <taxon>Agaricomycotina</taxon>
        <taxon>Agaricomycetes</taxon>
        <taxon>Agaricomycetidae</taxon>
        <taxon>Agaricales</taxon>
        <taxon>Agaricineae</taxon>
        <taxon>Hydnangiaceae</taxon>
        <taxon>Laccaria</taxon>
    </lineage>
</organism>
<name>B0DFR2_LACBS</name>
<dbReference type="PANTHER" id="PTHR40465">
    <property type="entry name" value="CHROMOSOME 1, WHOLE GENOME SHOTGUN SEQUENCE"/>
    <property type="match status" value="1"/>
</dbReference>
<feature type="transmembrane region" description="Helical" evidence="2">
    <location>
        <begin position="16"/>
        <end position="41"/>
    </location>
</feature>
<dbReference type="Proteomes" id="UP000001194">
    <property type="component" value="Unassembled WGS sequence"/>
</dbReference>
<dbReference type="InParanoid" id="B0DFR2"/>
<keyword evidence="2" id="KW-0472">Membrane</keyword>
<protein>
    <submittedName>
        <fullName evidence="4">Predicted protein</fullName>
    </submittedName>
</protein>
<keyword evidence="2" id="KW-1133">Transmembrane helix</keyword>
<dbReference type="KEGG" id="lbc:LACBIDRAFT_299960"/>
<feature type="transmembrane region" description="Helical" evidence="2">
    <location>
        <begin position="248"/>
        <end position="269"/>
    </location>
</feature>
<dbReference type="EMBL" id="DS547108">
    <property type="protein sequence ID" value="EDR06505.1"/>
    <property type="molecule type" value="Genomic_DNA"/>
</dbReference>
<gene>
    <name evidence="4" type="ORF">LACBIDRAFT_299960</name>
</gene>
<dbReference type="OrthoDB" id="3263055at2759"/>
<reference evidence="4 5" key="1">
    <citation type="journal article" date="2008" name="Nature">
        <title>The genome of Laccaria bicolor provides insights into mycorrhizal symbiosis.</title>
        <authorList>
            <person name="Martin F."/>
            <person name="Aerts A."/>
            <person name="Ahren D."/>
            <person name="Brun A."/>
            <person name="Danchin E.G.J."/>
            <person name="Duchaussoy F."/>
            <person name="Gibon J."/>
            <person name="Kohler A."/>
            <person name="Lindquist E."/>
            <person name="Pereda V."/>
            <person name="Salamov A."/>
            <person name="Shapiro H.J."/>
            <person name="Wuyts J."/>
            <person name="Blaudez D."/>
            <person name="Buee M."/>
            <person name="Brokstein P."/>
            <person name="Canbaeck B."/>
            <person name="Cohen D."/>
            <person name="Courty P.E."/>
            <person name="Coutinho P.M."/>
            <person name="Delaruelle C."/>
            <person name="Detter J.C."/>
            <person name="Deveau A."/>
            <person name="DiFazio S."/>
            <person name="Duplessis S."/>
            <person name="Fraissinet-Tachet L."/>
            <person name="Lucic E."/>
            <person name="Frey-Klett P."/>
            <person name="Fourrey C."/>
            <person name="Feussner I."/>
            <person name="Gay G."/>
            <person name="Grimwood J."/>
            <person name="Hoegger P.J."/>
            <person name="Jain P."/>
            <person name="Kilaru S."/>
            <person name="Labbe J."/>
            <person name="Lin Y.C."/>
            <person name="Legue V."/>
            <person name="Le Tacon F."/>
            <person name="Marmeisse R."/>
            <person name="Melayah D."/>
            <person name="Montanini B."/>
            <person name="Muratet M."/>
            <person name="Nehls U."/>
            <person name="Niculita-Hirzel H."/>
            <person name="Oudot-Le Secq M.P."/>
            <person name="Peter M."/>
            <person name="Quesneville H."/>
            <person name="Rajashekar B."/>
            <person name="Reich M."/>
            <person name="Rouhier N."/>
            <person name="Schmutz J."/>
            <person name="Yin T."/>
            <person name="Chalot M."/>
            <person name="Henrissat B."/>
            <person name="Kuees U."/>
            <person name="Lucas S."/>
            <person name="Van de Peer Y."/>
            <person name="Podila G.K."/>
            <person name="Polle A."/>
            <person name="Pukkila P.J."/>
            <person name="Richardson P.M."/>
            <person name="Rouze P."/>
            <person name="Sanders I.R."/>
            <person name="Stajich J.E."/>
            <person name="Tunlid A."/>
            <person name="Tuskan G."/>
            <person name="Grigoriev I.V."/>
        </authorList>
    </citation>
    <scope>NUCLEOTIDE SEQUENCE [LARGE SCALE GENOMIC DNA]</scope>
    <source>
        <strain evidence="5">S238N-H82 / ATCC MYA-4686</strain>
    </source>
</reference>
<feature type="domain" description="DUF6534" evidence="3">
    <location>
        <begin position="187"/>
        <end position="273"/>
    </location>
</feature>
<keyword evidence="2" id="KW-0812">Transmembrane</keyword>
<keyword evidence="5" id="KW-1185">Reference proteome</keyword>
<evidence type="ECO:0000256" key="2">
    <source>
        <dbReference type="SAM" id="Phobius"/>
    </source>
</evidence>
<evidence type="ECO:0000313" key="4">
    <source>
        <dbReference type="EMBL" id="EDR06505.1"/>
    </source>
</evidence>
<dbReference type="AlphaFoldDB" id="B0DFR2"/>
<dbReference type="HOGENOM" id="CLU_046025_5_4_1"/>